<gene>
    <name evidence="2" type="ordered locus">Weevi_1668</name>
</gene>
<protein>
    <recommendedName>
        <fullName evidence="4">Secreted protein</fullName>
    </recommendedName>
</protein>
<evidence type="ECO:0000313" key="2">
    <source>
        <dbReference type="EMBL" id="ADX68364.1"/>
    </source>
</evidence>
<evidence type="ECO:0000313" key="3">
    <source>
        <dbReference type="Proteomes" id="UP000008641"/>
    </source>
</evidence>
<accession>F0NZU0</accession>
<organism evidence="2 3">
    <name type="scientific">Weeksella virosa (strain ATCC 43766 / DSM 16922 / JCM 21250 / CCUG 30538 / CDC 9751 / IAM 14551 / NBRC 16016 / NCTC 11634 / CL345/78)</name>
    <dbReference type="NCBI Taxonomy" id="865938"/>
    <lineage>
        <taxon>Bacteria</taxon>
        <taxon>Pseudomonadati</taxon>
        <taxon>Bacteroidota</taxon>
        <taxon>Flavobacteriia</taxon>
        <taxon>Flavobacteriales</taxon>
        <taxon>Weeksellaceae</taxon>
        <taxon>Weeksella</taxon>
    </lineage>
</organism>
<name>F0NZU0_WEEVC</name>
<dbReference type="KEGG" id="wvi:Weevi_1668"/>
<feature type="chain" id="PRO_5003254267" description="Secreted protein" evidence="1">
    <location>
        <begin position="19"/>
        <end position="156"/>
    </location>
</feature>
<keyword evidence="1" id="KW-0732">Signal</keyword>
<keyword evidence="3" id="KW-1185">Reference proteome</keyword>
<evidence type="ECO:0000256" key="1">
    <source>
        <dbReference type="SAM" id="SignalP"/>
    </source>
</evidence>
<dbReference type="EMBL" id="CP002455">
    <property type="protein sequence ID" value="ADX68364.1"/>
    <property type="molecule type" value="Genomic_DNA"/>
</dbReference>
<dbReference type="RefSeq" id="WP_013598753.1">
    <property type="nucleotide sequence ID" value="NC_015144.1"/>
</dbReference>
<evidence type="ECO:0008006" key="4">
    <source>
        <dbReference type="Google" id="ProtNLM"/>
    </source>
</evidence>
<reference evidence="3" key="2">
    <citation type="journal article" date="2011" name="Stand. Genomic Sci.">
        <title>Complete genome sequence of Weeksella virosa type strain (9751T).</title>
        <authorList>
            <person name="Lang E."/>
            <person name="Teshima H."/>
            <person name="Lucas S."/>
            <person name="Lapidus A."/>
            <person name="Hammon N."/>
            <person name="Deshpande S."/>
            <person name="Nolan M."/>
            <person name="Cheng J."/>
            <person name="Pitluck S."/>
            <person name="Liolios K."/>
            <person name="Pagani I."/>
            <person name="Mikhailova N."/>
            <person name="Ivanova N."/>
            <person name="Mavromatis K."/>
            <person name="Pati A."/>
            <person name="Tapia R."/>
            <person name="Han C."/>
            <person name="Goodwin L."/>
            <person name="Chen A."/>
            <person name="Palaniappan K."/>
            <person name="Land M."/>
            <person name="Hauser L."/>
            <person name="Chang Y."/>
            <person name="Jeffries C."/>
            <person name="Brambilla E."/>
            <person name="Kopitz M."/>
            <person name="Rohde M."/>
            <person name="Goker M."/>
            <person name="Tindall B."/>
            <person name="Detter J."/>
            <person name="Woyke T."/>
            <person name="Bristow J."/>
            <person name="Eisen J."/>
            <person name="Markowitz V."/>
            <person name="Hugenholtz P."/>
            <person name="Klenk H."/>
            <person name="Kyrpides N."/>
        </authorList>
    </citation>
    <scope>NUCLEOTIDE SEQUENCE [LARGE SCALE GENOMIC DNA]</scope>
    <source>
        <strain evidence="3">ATCC 43766 / DSM 16922 / JCM 21250 / NBRC 16016 / NCTC 11634 / CL345/78</strain>
    </source>
</reference>
<dbReference type="HOGENOM" id="CLU_1685856_0_0_10"/>
<dbReference type="STRING" id="865938.Weevi_1668"/>
<proteinExistence type="predicted"/>
<dbReference type="AlphaFoldDB" id="F0NZU0"/>
<sequence>MKLLFVNFMFLATLVVYAQKKPQNLENKQTVIPTKEQRLTNNQPTLSYHWQNLVGKKLSFAIHTLPDNFPGFDYLYVRKDQKNIYAPNQLNKTSPNELMNKTFKVLRVEENFRNKQSEICILLFIENLSPSNYLRKQFYYIYNPNDKQPFLFTIFQ</sequence>
<reference evidence="2 3" key="1">
    <citation type="journal article" date="2011" name="Stand. Genomic Sci.">
        <title>Complete genome sequence of Weeksella virosa type strain (9751).</title>
        <authorList>
            <person name="Lang E."/>
            <person name="Teshima H."/>
            <person name="Lucas S."/>
            <person name="Lapidus A."/>
            <person name="Hammon N."/>
            <person name="Deshpande S."/>
            <person name="Nolan M."/>
            <person name="Cheng J.F."/>
            <person name="Pitluck S."/>
            <person name="Liolios K."/>
            <person name="Pagani I."/>
            <person name="Mikhailova N."/>
            <person name="Ivanova N."/>
            <person name="Mavromatis K."/>
            <person name="Pati A."/>
            <person name="Tapia R."/>
            <person name="Han C."/>
            <person name="Goodwin L."/>
            <person name="Chen A."/>
            <person name="Palaniappan K."/>
            <person name="Land M."/>
            <person name="Hauser L."/>
            <person name="Chang Y.J."/>
            <person name="Jeffries C.D."/>
            <person name="Brambilla E.M."/>
            <person name="Kopitz M."/>
            <person name="Rohde M."/>
            <person name="Goker M."/>
            <person name="Tindall B.J."/>
            <person name="Detter J.C."/>
            <person name="Woyke T."/>
            <person name="Bristow J."/>
            <person name="Eisen J.A."/>
            <person name="Markowitz V."/>
            <person name="Hugenholtz P."/>
            <person name="Klenk H.P."/>
            <person name="Kyrpides N.C."/>
        </authorList>
    </citation>
    <scope>NUCLEOTIDE SEQUENCE [LARGE SCALE GENOMIC DNA]</scope>
    <source>
        <strain evidence="3">ATCC 43766 / DSM 16922 / JCM 21250 / NBRC 16016 / NCTC 11634 / CL345/78</strain>
    </source>
</reference>
<feature type="signal peptide" evidence="1">
    <location>
        <begin position="1"/>
        <end position="18"/>
    </location>
</feature>
<dbReference type="Proteomes" id="UP000008641">
    <property type="component" value="Chromosome"/>
</dbReference>